<gene>
    <name evidence="1" type="ORF">LCGC14_0514710</name>
</gene>
<accession>A0A0F9SIQ5</accession>
<protein>
    <recommendedName>
        <fullName evidence="2">Fibronectin type-III domain-containing protein</fullName>
    </recommendedName>
</protein>
<sequence>MAGFGARVDVDTTSLAPAFGRVVKLDTADNVLICTDEDGILFWDISDPSALTNLSNIAIVAGVTSNGMDVDTTNDLVYVVNESTDNLYVYDYSTPASPTLRDSISYGETASAGVGVAYNGNYAYIAGLSISGVRQSIAIANISDSDNLSMESAFVDATNLSSPRGVAIDVTGTYLFVAQSTEFLVYAISGSTLVFNNKVSLTSSNQDYRRIALTSDGKYAYVTSFANDEIEIIDVTDPTNVSKVGTLTDATYLDGVREIQVINDEFLYSFNFNGATNYMSFWDIDTDPTTPTRTESLDLTADDPWSGSGRIGGFAVDSTLNLYITRYTASAQYGLASYSLNVVPTVTTQTCADVVGATATGRGNITSLGVPDPTAHGHCWNTSVDPTTSPNSVDNGAASVIGTFTSAITGLTPGTGYYTRAFATNTQGTVYGANVYFVASTGRAGYTWDESSNLRSFDQNAIERQYIHTDDVDDTAVNGATTDPISSNWAYDHVAAADPHAGYVLESLFDAQTVLHATSDNTPIALTVTEQTLVGRLTSGNISAVSIGISDNNIAQIDGTSNAPANLDYAKFTTSGLEGRSYAEVRSDINMDALNEPTGFPNRDDSTLSFSSVTFTIAPSNSTFDYYIAGVKYTKSSAENIVIADTTGVHLIYYDGSTLSESVNPSNATLKDVILNKAWVATIYWQTTGAGTGVAPLLADERHGAQMSGQTHHWLHDINGAAWHDGLTLSGYTEDTDSDAALTFELTNGEYFDEDLVHTIIDGNPATKYSQQLNGGDAEIPIVYKNASGVWVEDAASTLPYKLISAGNRLAYNRDDGGGNWSQQEVTDGKWVSVTLIATNDWQYPIKAIQGQNEYTDKKTAVEEATAEIISFGDSLSPEVITLYRFVMRTKDTFGGTKKAKIEVEGVTDFRGAQILGEAAAAGDHGTLAGLADDDHAQYFLLAGETTDAKLYSGADFSIYSDAGSTRKLHMDGATGHIGIGNNANASWFLDTYEVYLIPANSLYGGCTLSLAAYKTSAAYTNAIFGAKMESTVDYRNTQNWTNTVGLYGLYANVSLETGASGSPTITGAASFYADTTIGADTNDMVLTNYYGMYIAPRTLIGNSKLTNDYGIYIGNQAGGATLNYAIYTNAGLMRFGGAVTLASTLTDGTATLNSGAWTGASYNGLTISTTTGTFTLANGKTFTVSNTLTLTATDTATLAIGGGGTLGSAAYTASGDYEAAGAVSTHAAIKSANATLGHVIVETASLIDVDGDGKLTLGAHGSTTHQNGQTDEFSVAALSGLLADDQHVLDAEVVAVALALAGGTMAGNIVMGGNAITGHTQAITDNAVLTVDGSPNSGEYPVWTGNGMDGKTLAEFHTLIFASALPENVGIILDTALSADEKWSGITEAGTGGETLNFGDIVYHSQTDGEWMLAKADVAATSKGKLGINVTIAQVANGQAMTVLLYGKVRSDSNYAFTVDAPVFISAATGGDMTTTAPTGTTNFVVRLVGYGNTADELFFCPDNTYIELA</sequence>
<name>A0A0F9SIQ5_9ZZZZ</name>
<dbReference type="EMBL" id="LAZR01000633">
    <property type="protein sequence ID" value="KKN62192.1"/>
    <property type="molecule type" value="Genomic_DNA"/>
</dbReference>
<dbReference type="InterPro" id="IPR019405">
    <property type="entry name" value="Lactonase_7-beta_prop"/>
</dbReference>
<evidence type="ECO:0008006" key="2">
    <source>
        <dbReference type="Google" id="ProtNLM"/>
    </source>
</evidence>
<evidence type="ECO:0000313" key="1">
    <source>
        <dbReference type="EMBL" id="KKN62192.1"/>
    </source>
</evidence>
<dbReference type="InterPro" id="IPR015943">
    <property type="entry name" value="WD40/YVTN_repeat-like_dom_sf"/>
</dbReference>
<dbReference type="Gene3D" id="2.130.10.10">
    <property type="entry name" value="YVTN repeat-like/Quinoprotein amine dehydrogenase"/>
    <property type="match status" value="1"/>
</dbReference>
<comment type="caution">
    <text evidence="1">The sequence shown here is derived from an EMBL/GenBank/DDBJ whole genome shotgun (WGS) entry which is preliminary data.</text>
</comment>
<reference evidence="1" key="1">
    <citation type="journal article" date="2015" name="Nature">
        <title>Complex archaea that bridge the gap between prokaryotes and eukaryotes.</title>
        <authorList>
            <person name="Spang A."/>
            <person name="Saw J.H."/>
            <person name="Jorgensen S.L."/>
            <person name="Zaremba-Niedzwiedzka K."/>
            <person name="Martijn J."/>
            <person name="Lind A.E."/>
            <person name="van Eijk R."/>
            <person name="Schleper C."/>
            <person name="Guy L."/>
            <person name="Ettema T.J."/>
        </authorList>
    </citation>
    <scope>NUCLEOTIDE SEQUENCE</scope>
</reference>
<dbReference type="SUPFAM" id="SSF101898">
    <property type="entry name" value="NHL repeat"/>
    <property type="match status" value="1"/>
</dbReference>
<dbReference type="Pfam" id="PF10282">
    <property type="entry name" value="Lactonase"/>
    <property type="match status" value="1"/>
</dbReference>
<proteinExistence type="predicted"/>
<organism evidence="1">
    <name type="scientific">marine sediment metagenome</name>
    <dbReference type="NCBI Taxonomy" id="412755"/>
    <lineage>
        <taxon>unclassified sequences</taxon>
        <taxon>metagenomes</taxon>
        <taxon>ecological metagenomes</taxon>
    </lineage>
</organism>